<keyword evidence="4" id="KW-1185">Reference proteome</keyword>
<dbReference type="SUPFAM" id="SSF53756">
    <property type="entry name" value="UDP-Glycosyltransferase/glycogen phosphorylase"/>
    <property type="match status" value="1"/>
</dbReference>
<name>A0A1Y6BB52_9BACT</name>
<evidence type="ECO:0000313" key="4">
    <source>
        <dbReference type="Proteomes" id="UP000192907"/>
    </source>
</evidence>
<comment type="similarity">
    <text evidence="1">In the C-terminal section; belongs to the trehalose phosphatase family.</text>
</comment>
<dbReference type="Gene3D" id="3.40.50.1000">
    <property type="entry name" value="HAD superfamily/HAD-like"/>
    <property type="match status" value="1"/>
</dbReference>
<reference evidence="4" key="1">
    <citation type="submission" date="2017-04" db="EMBL/GenBank/DDBJ databases">
        <authorList>
            <person name="Varghese N."/>
            <person name="Submissions S."/>
        </authorList>
    </citation>
    <scope>NUCLEOTIDE SEQUENCE [LARGE SCALE GENOMIC DNA]</scope>
    <source>
        <strain evidence="4">RKEM611</strain>
    </source>
</reference>
<dbReference type="InterPro" id="IPR001830">
    <property type="entry name" value="Glyco_trans_20"/>
</dbReference>
<dbReference type="AlphaFoldDB" id="A0A1Y6BB52"/>
<dbReference type="EMBL" id="FWZT01000003">
    <property type="protein sequence ID" value="SMF00580.1"/>
    <property type="molecule type" value="Genomic_DNA"/>
</dbReference>
<dbReference type="Gene3D" id="3.30.70.1020">
    <property type="entry name" value="Trehalose-6-phosphate phosphatase related protein, domain 2"/>
    <property type="match status" value="1"/>
</dbReference>
<comment type="similarity">
    <text evidence="2">Belongs to the glycosyltransferase 20 family.</text>
</comment>
<dbReference type="NCBIfam" id="NF011071">
    <property type="entry name" value="PRK14501.1"/>
    <property type="match status" value="1"/>
</dbReference>
<organism evidence="3 4">
    <name type="scientific">Pseudobacteriovorax antillogorgiicola</name>
    <dbReference type="NCBI Taxonomy" id="1513793"/>
    <lineage>
        <taxon>Bacteria</taxon>
        <taxon>Pseudomonadati</taxon>
        <taxon>Bdellovibrionota</taxon>
        <taxon>Oligoflexia</taxon>
        <taxon>Oligoflexales</taxon>
        <taxon>Pseudobacteriovoracaceae</taxon>
        <taxon>Pseudobacteriovorax</taxon>
    </lineage>
</organism>
<dbReference type="InterPro" id="IPR023214">
    <property type="entry name" value="HAD_sf"/>
</dbReference>
<evidence type="ECO:0000256" key="1">
    <source>
        <dbReference type="ARBA" id="ARBA00006330"/>
    </source>
</evidence>
<dbReference type="RefSeq" id="WP_159455156.1">
    <property type="nucleotide sequence ID" value="NZ_FWZT01000003.1"/>
</dbReference>
<dbReference type="Gene3D" id="3.40.50.2000">
    <property type="entry name" value="Glycogen Phosphorylase B"/>
    <property type="match status" value="2"/>
</dbReference>
<dbReference type="GO" id="GO:0005829">
    <property type="term" value="C:cytosol"/>
    <property type="evidence" value="ECO:0007669"/>
    <property type="project" value="TreeGrafter"/>
</dbReference>
<dbReference type="InterPro" id="IPR003337">
    <property type="entry name" value="Trehalose_PPase"/>
</dbReference>
<proteinExistence type="inferred from homology"/>
<dbReference type="InterPro" id="IPR006379">
    <property type="entry name" value="HAD-SF_hydro_IIB"/>
</dbReference>
<protein>
    <submittedName>
        <fullName evidence="3">Trehalose 6-phosphate synthase /trehalose 6-phosphatase</fullName>
    </submittedName>
</protein>
<dbReference type="PANTHER" id="PTHR10788:SF106">
    <property type="entry name" value="BCDNA.GH08860"/>
    <property type="match status" value="1"/>
</dbReference>
<dbReference type="SUPFAM" id="SSF56784">
    <property type="entry name" value="HAD-like"/>
    <property type="match status" value="1"/>
</dbReference>
<dbReference type="Proteomes" id="UP000192907">
    <property type="component" value="Unassembled WGS sequence"/>
</dbReference>
<dbReference type="CDD" id="cd01627">
    <property type="entry name" value="HAD_TPP"/>
    <property type="match status" value="1"/>
</dbReference>
<dbReference type="GO" id="GO:0004805">
    <property type="term" value="F:trehalose-phosphatase activity"/>
    <property type="evidence" value="ECO:0007669"/>
    <property type="project" value="TreeGrafter"/>
</dbReference>
<dbReference type="PANTHER" id="PTHR10788">
    <property type="entry name" value="TREHALOSE-6-PHOSPHATE SYNTHASE"/>
    <property type="match status" value="1"/>
</dbReference>
<dbReference type="Pfam" id="PF02358">
    <property type="entry name" value="Trehalose_PPase"/>
    <property type="match status" value="1"/>
</dbReference>
<evidence type="ECO:0000313" key="3">
    <source>
        <dbReference type="EMBL" id="SMF00580.1"/>
    </source>
</evidence>
<dbReference type="CDD" id="cd03788">
    <property type="entry name" value="GT20_TPS"/>
    <property type="match status" value="1"/>
</dbReference>
<dbReference type="InterPro" id="IPR036412">
    <property type="entry name" value="HAD-like_sf"/>
</dbReference>
<dbReference type="Pfam" id="PF00982">
    <property type="entry name" value="Glyco_transf_20"/>
    <property type="match status" value="1"/>
</dbReference>
<sequence>MTKPKRQILVSNRLPVSIRQGDDDQEPTLQRSSGGLVRGLNVIHHEADSLWVGHLGQIENGDQELTKKLLDEGFVNVELDPNIYDRYYSGYANDTLWPLFHNFLASMSISDNHWDSYQKVNQQFAEKIIEILQPDDWIWIHDYQLMLLPQILREHDSKLKISYFHHIPFPSSEIFSAIPRRQELMCGLLGADYIGFHTNDYVRHFMATVKRVLGAKTKINEINHDDRSIKVSAHPLGVDFGAFSKPHPQETPPPAKLSDKERVTFLGIDRLDYTKGIPERLTSFARFLDLYPEYIGKARLTQICVPSRQDVDSYAEIRNQVERLVGNINGKVSSTDYIPVEYIFRSIPTAEVIDLYQKADVMVVTPLRDGLNLVCKEYVVSRTDSDGCLVLSEFAGSASEMGEALQVNPYDIENVAHTFNKALQMGREERQERMTALRKRMEEHDNRYWAQNYLEAWSQHEDGARSKSIYLNQRNREDLIDKLSSKQKIHLFLDYDGTLAPIQDRPEMAVPDQRLDRFMGRLAASSMFDVAIVTGRPKDFCDEYLTSYKVPIAAEHGSFIRFPEDGTWEKSIAFSGGDIKSLQAEILDLLESCQKVVPRSHIEAKETCIVWHYRESEPDFADQQAHILADSLEQMLNKTSWSVYHGNKTVEIRPSLVHKGFAVEFLLKSLEWSSEKDSFLTIGDDTTDEDMHRVHIDHNISIHIGSENPFSKYYLKSPDDLYEFLNDLLDKFEESPSQAS</sequence>
<dbReference type="GO" id="GO:0005992">
    <property type="term" value="P:trehalose biosynthetic process"/>
    <property type="evidence" value="ECO:0007669"/>
    <property type="project" value="InterPro"/>
</dbReference>
<accession>A0A1Y6BB52</accession>
<evidence type="ECO:0000256" key="2">
    <source>
        <dbReference type="ARBA" id="ARBA00008799"/>
    </source>
</evidence>
<dbReference type="NCBIfam" id="TIGR01484">
    <property type="entry name" value="HAD-SF-IIB"/>
    <property type="match status" value="1"/>
</dbReference>
<dbReference type="NCBIfam" id="TIGR00685">
    <property type="entry name" value="T6PP"/>
    <property type="match status" value="1"/>
</dbReference>
<gene>
    <name evidence="3" type="ORF">SAMN06296036_103119</name>
</gene>
<dbReference type="GO" id="GO:0003825">
    <property type="term" value="F:alpha,alpha-trehalose-phosphate synthase (UDP-forming) activity"/>
    <property type="evidence" value="ECO:0007669"/>
    <property type="project" value="TreeGrafter"/>
</dbReference>
<dbReference type="STRING" id="1513793.SAMN06296036_103119"/>